<accession>A0A1B9GDG8</accession>
<name>A0A1B9GDG8_9TREE</name>
<dbReference type="PANTHER" id="PTHR21310:SF15">
    <property type="entry name" value="AMINOGLYCOSIDE PHOSPHOTRANSFERASE DOMAIN-CONTAINING PROTEIN"/>
    <property type="match status" value="1"/>
</dbReference>
<dbReference type="GeneID" id="30204957"/>
<feature type="region of interest" description="Disordered" evidence="1">
    <location>
        <begin position="425"/>
        <end position="462"/>
    </location>
</feature>
<dbReference type="KEGG" id="kbi:30204957"/>
<dbReference type="EMBL" id="CP144541">
    <property type="protein sequence ID" value="WVW79909.1"/>
    <property type="molecule type" value="Genomic_DNA"/>
</dbReference>
<proteinExistence type="predicted"/>
<organism evidence="2">
    <name type="scientific">Kwoniella bestiolae CBS 10118</name>
    <dbReference type="NCBI Taxonomy" id="1296100"/>
    <lineage>
        <taxon>Eukaryota</taxon>
        <taxon>Fungi</taxon>
        <taxon>Dikarya</taxon>
        <taxon>Basidiomycota</taxon>
        <taxon>Agaricomycotina</taxon>
        <taxon>Tremellomycetes</taxon>
        <taxon>Tremellales</taxon>
        <taxon>Cryptococcaceae</taxon>
        <taxon>Kwoniella</taxon>
    </lineage>
</organism>
<dbReference type="EMBL" id="KI894018">
    <property type="protein sequence ID" value="OCF29067.1"/>
    <property type="molecule type" value="Genomic_DNA"/>
</dbReference>
<gene>
    <name evidence="2" type="ORF">I302_00558</name>
    <name evidence="3" type="ORF">I302_101879</name>
</gene>
<dbReference type="VEuPathDB" id="FungiDB:I302_00558"/>
<evidence type="ECO:0000313" key="4">
    <source>
        <dbReference type="Proteomes" id="UP000092730"/>
    </source>
</evidence>
<dbReference type="RefSeq" id="XP_019050137.1">
    <property type="nucleotide sequence ID" value="XM_019187259.1"/>
</dbReference>
<dbReference type="PANTHER" id="PTHR21310">
    <property type="entry name" value="AMINOGLYCOSIDE PHOSPHOTRANSFERASE-RELATED-RELATED"/>
    <property type="match status" value="1"/>
</dbReference>
<reference evidence="3" key="4">
    <citation type="submission" date="2024-02" db="EMBL/GenBank/DDBJ databases">
        <title>Comparative genomics of Cryptococcus and Kwoniella reveals pathogenesis evolution and contrasting modes of karyotype evolution via chromosome fusion or intercentromeric recombination.</title>
        <authorList>
            <person name="Coelho M.A."/>
            <person name="David-Palma M."/>
            <person name="Shea T."/>
            <person name="Bowers K."/>
            <person name="McGinley-Smith S."/>
            <person name="Mohammad A.W."/>
            <person name="Gnirke A."/>
            <person name="Yurkov A.M."/>
            <person name="Nowrousian M."/>
            <person name="Sun S."/>
            <person name="Cuomo C.A."/>
            <person name="Heitman J."/>
        </authorList>
    </citation>
    <scope>NUCLEOTIDE SEQUENCE</scope>
    <source>
        <strain evidence="3">CBS 10118</strain>
    </source>
</reference>
<protein>
    <recommendedName>
        <fullName evidence="5">Aminoglycoside phosphotransferase domain-containing protein</fullName>
    </recommendedName>
</protein>
<evidence type="ECO:0008006" key="5">
    <source>
        <dbReference type="Google" id="ProtNLM"/>
    </source>
</evidence>
<reference evidence="3" key="2">
    <citation type="submission" date="2013-07" db="EMBL/GenBank/DDBJ databases">
        <authorList>
            <consortium name="The Broad Institute Genome Sequencing Platform"/>
            <person name="Cuomo C."/>
            <person name="Litvintseva A."/>
            <person name="Chen Y."/>
            <person name="Heitman J."/>
            <person name="Sun S."/>
            <person name="Springer D."/>
            <person name="Dromer F."/>
            <person name="Young S.K."/>
            <person name="Zeng Q."/>
            <person name="Gargeya S."/>
            <person name="Fitzgerald M."/>
            <person name="Abouelleil A."/>
            <person name="Alvarado L."/>
            <person name="Berlin A.M."/>
            <person name="Chapman S.B."/>
            <person name="Dewar J."/>
            <person name="Goldberg J."/>
            <person name="Griggs A."/>
            <person name="Gujja S."/>
            <person name="Hansen M."/>
            <person name="Howarth C."/>
            <person name="Imamovic A."/>
            <person name="Larimer J."/>
            <person name="McCowan C."/>
            <person name="Murphy C."/>
            <person name="Pearson M."/>
            <person name="Priest M."/>
            <person name="Roberts A."/>
            <person name="Saif S."/>
            <person name="Shea T."/>
            <person name="Sykes S."/>
            <person name="Wortman J."/>
            <person name="Nusbaum C."/>
            <person name="Birren B."/>
        </authorList>
    </citation>
    <scope>NUCLEOTIDE SEQUENCE</scope>
    <source>
        <strain evidence="3">CBS 10118</strain>
    </source>
</reference>
<keyword evidence="4" id="KW-1185">Reference proteome</keyword>
<reference evidence="2" key="3">
    <citation type="submission" date="2014-01" db="EMBL/GenBank/DDBJ databases">
        <title>Evolution of pathogenesis and genome organization in the Tremellales.</title>
        <authorList>
            <person name="Cuomo C."/>
            <person name="Litvintseva A."/>
            <person name="Heitman J."/>
            <person name="Chen Y."/>
            <person name="Sun S."/>
            <person name="Springer D."/>
            <person name="Dromer F."/>
            <person name="Young S."/>
            <person name="Zeng Q."/>
            <person name="Chapman S."/>
            <person name="Gujja S."/>
            <person name="Saif S."/>
            <person name="Birren B."/>
        </authorList>
    </citation>
    <scope>NUCLEOTIDE SEQUENCE</scope>
    <source>
        <strain evidence="2">CBS 10118</strain>
    </source>
</reference>
<dbReference type="InterPro" id="IPR051678">
    <property type="entry name" value="AGP_Transferase"/>
</dbReference>
<sequence length="462" mass="53399">MKIPDFAKCAIEDCQAYALFKFDPCTTCGVEEEIAEILEIIDFDKVTEEVESLRPPHRCIKIDKFESPYHVNQFNGSFNFHLVIDFDVGTKWVMRIRWKQTRLQPDEAIEMCMRSEIATLKALFDGGARVTRSYERPRHSTVSSELMYFYQEFVKGFPTHCVFGPMTPKPMTSTCMKSYAAWMISLEKITFNKAGSLRLTDRGEVVFGSHIERDRTALIHPPYYLGPFNTAKERWLSTIAWKMRSILDKREVKPSEELLCYLSMLEMKDLVSGCEELEKGPRYIKHYDLHGRHDKDTGELNALLDWEWASLTCKAEAFIPPDCFRVEGRNPCSSDLGETERLLVEAYVELGRPDLIQLIRGGRKYHWIHIIVLRTHFSVGALNAARGAFLGLSDDWTGYPETVEEWRDMMLNRYREDDGVKELLSRQKMKYPPKPTRSAVKKRSSKKSNDKRASVEVVEAGL</sequence>
<dbReference type="OrthoDB" id="2564497at2759"/>
<evidence type="ECO:0000313" key="3">
    <source>
        <dbReference type="EMBL" id="WVW79909.1"/>
    </source>
</evidence>
<evidence type="ECO:0000256" key="1">
    <source>
        <dbReference type="SAM" id="MobiDB-lite"/>
    </source>
</evidence>
<dbReference type="Proteomes" id="UP000092730">
    <property type="component" value="Chromosome 1"/>
</dbReference>
<dbReference type="AlphaFoldDB" id="A0A1B9GDG8"/>
<reference evidence="2" key="1">
    <citation type="submission" date="2013-07" db="EMBL/GenBank/DDBJ databases">
        <title>The Genome Sequence of Cryptococcus bestiolae CBS10118.</title>
        <authorList>
            <consortium name="The Broad Institute Genome Sequencing Platform"/>
            <person name="Cuomo C."/>
            <person name="Litvintseva A."/>
            <person name="Chen Y."/>
            <person name="Heitman J."/>
            <person name="Sun S."/>
            <person name="Springer D."/>
            <person name="Dromer F."/>
            <person name="Young S.K."/>
            <person name="Zeng Q."/>
            <person name="Gargeya S."/>
            <person name="Fitzgerald M."/>
            <person name="Abouelleil A."/>
            <person name="Alvarado L."/>
            <person name="Berlin A.M."/>
            <person name="Chapman S.B."/>
            <person name="Dewar J."/>
            <person name="Goldberg J."/>
            <person name="Griggs A."/>
            <person name="Gujja S."/>
            <person name="Hansen M."/>
            <person name="Howarth C."/>
            <person name="Imamovic A."/>
            <person name="Larimer J."/>
            <person name="McCowan C."/>
            <person name="Murphy C."/>
            <person name="Pearson M."/>
            <person name="Priest M."/>
            <person name="Roberts A."/>
            <person name="Saif S."/>
            <person name="Shea T."/>
            <person name="Sykes S."/>
            <person name="Wortman J."/>
            <person name="Nusbaum C."/>
            <person name="Birren B."/>
        </authorList>
    </citation>
    <scope>NUCLEOTIDE SEQUENCE [LARGE SCALE GENOMIC DNA]</scope>
    <source>
        <strain evidence="2">CBS 10118</strain>
    </source>
</reference>
<dbReference type="STRING" id="1296100.A0A1B9GDG8"/>
<evidence type="ECO:0000313" key="2">
    <source>
        <dbReference type="EMBL" id="OCF29067.1"/>
    </source>
</evidence>